<evidence type="ECO:0000256" key="1">
    <source>
        <dbReference type="ARBA" id="ARBA00005209"/>
    </source>
</evidence>
<evidence type="ECO:0000259" key="11">
    <source>
        <dbReference type="PROSITE" id="PS51278"/>
    </source>
</evidence>
<evidence type="ECO:0000256" key="7">
    <source>
        <dbReference type="HAMAP-Rule" id="MF_01931"/>
    </source>
</evidence>
<dbReference type="SUPFAM" id="SSF56235">
    <property type="entry name" value="N-terminal nucleophile aminohydrolases (Ntn hydrolases)"/>
    <property type="match status" value="1"/>
</dbReference>
<proteinExistence type="inferred from homology"/>
<dbReference type="Proteomes" id="UP000178645">
    <property type="component" value="Unassembled WGS sequence"/>
</dbReference>
<keyword evidence="4 7" id="KW-0808">Transferase</keyword>
<evidence type="ECO:0000256" key="10">
    <source>
        <dbReference type="PIRSR" id="PIRSR000485-2"/>
    </source>
</evidence>
<evidence type="ECO:0000313" key="13">
    <source>
        <dbReference type="Proteomes" id="UP000178645"/>
    </source>
</evidence>
<dbReference type="InterPro" id="IPR017932">
    <property type="entry name" value="GATase_2_dom"/>
</dbReference>
<keyword evidence="3 7" id="KW-0328">Glycosyltransferase</keyword>
<dbReference type="HAMAP" id="MF_01931">
    <property type="entry name" value="PurF"/>
    <property type="match status" value="1"/>
</dbReference>
<feature type="active site" description="Nucleophile" evidence="7 9">
    <location>
        <position position="8"/>
    </location>
</feature>
<comment type="caution">
    <text evidence="12">The sequence shown here is derived from an EMBL/GenBank/DDBJ whole genome shotgun (WGS) entry which is preliminary data.</text>
</comment>
<evidence type="ECO:0000256" key="4">
    <source>
        <dbReference type="ARBA" id="ARBA00022679"/>
    </source>
</evidence>
<comment type="catalytic activity">
    <reaction evidence="7 8">
        <text>5-phospho-beta-D-ribosylamine + L-glutamate + diphosphate = 5-phospho-alpha-D-ribose 1-diphosphate + L-glutamine + H2O</text>
        <dbReference type="Rhea" id="RHEA:14905"/>
        <dbReference type="ChEBI" id="CHEBI:15377"/>
        <dbReference type="ChEBI" id="CHEBI:29985"/>
        <dbReference type="ChEBI" id="CHEBI:33019"/>
        <dbReference type="ChEBI" id="CHEBI:58017"/>
        <dbReference type="ChEBI" id="CHEBI:58359"/>
        <dbReference type="ChEBI" id="CHEBI:58681"/>
        <dbReference type="EC" id="2.4.2.14"/>
    </reaction>
</comment>
<dbReference type="CDD" id="cd00715">
    <property type="entry name" value="GPATase_N"/>
    <property type="match status" value="1"/>
</dbReference>
<protein>
    <recommendedName>
        <fullName evidence="7">Amidophosphoribosyltransferase</fullName>
        <shortName evidence="7">ATase</shortName>
        <ecNumber evidence="7">2.4.2.14</ecNumber>
    </recommendedName>
    <alternativeName>
        <fullName evidence="7">Glutamine phosphoribosylpyrophosphate amidotransferase</fullName>
        <shortName evidence="7">GPATase</shortName>
    </alternativeName>
</protein>
<dbReference type="CDD" id="cd06223">
    <property type="entry name" value="PRTases_typeI"/>
    <property type="match status" value="1"/>
</dbReference>
<dbReference type="PIRSF" id="PIRSF000485">
    <property type="entry name" value="Amd_phspho_trans"/>
    <property type="match status" value="1"/>
</dbReference>
<comment type="pathway">
    <text evidence="1 7 8">Purine metabolism; IMP biosynthesis via de novo pathway; N(1)-(5-phospho-D-ribosyl)glycinamide from 5-phospho-alpha-D-ribose 1-diphosphate: step 1/2.</text>
</comment>
<dbReference type="InterPro" id="IPR029057">
    <property type="entry name" value="PRTase-like"/>
</dbReference>
<dbReference type="InterPro" id="IPR000836">
    <property type="entry name" value="PRTase_dom"/>
</dbReference>
<keyword evidence="5 7" id="KW-0658">Purine biosynthesis</keyword>
<feature type="binding site" evidence="7 10">
    <location>
        <position position="289"/>
    </location>
    <ligand>
        <name>Mg(2+)</name>
        <dbReference type="ChEBI" id="CHEBI:18420"/>
    </ligand>
</feature>
<comment type="similarity">
    <text evidence="2 7 8">In the C-terminal section; belongs to the purine/pyrimidine phosphoribosyltransferase family.</text>
</comment>
<dbReference type="Gene3D" id="3.60.20.10">
    <property type="entry name" value="Glutamine Phosphoribosylpyrophosphate, subunit 1, domain 1"/>
    <property type="match status" value="1"/>
</dbReference>
<keyword evidence="6 7" id="KW-0315">Glutamine amidotransferase</keyword>
<dbReference type="UniPathway" id="UPA00074">
    <property type="reaction ID" value="UER00124"/>
</dbReference>
<dbReference type="NCBIfam" id="TIGR01134">
    <property type="entry name" value="purF"/>
    <property type="match status" value="1"/>
</dbReference>
<evidence type="ECO:0000256" key="2">
    <source>
        <dbReference type="ARBA" id="ARBA00010138"/>
    </source>
</evidence>
<feature type="binding site" evidence="7 10">
    <location>
        <position position="351"/>
    </location>
    <ligand>
        <name>Mg(2+)</name>
        <dbReference type="ChEBI" id="CHEBI:18420"/>
    </ligand>
</feature>
<gene>
    <name evidence="7" type="primary">purF</name>
    <name evidence="12" type="ORF">A3G53_03310</name>
</gene>
<organism evidence="12 13">
    <name type="scientific">Candidatus Nomurabacteria bacterium RIFCSPLOWO2_12_FULL_44_11</name>
    <dbReference type="NCBI Taxonomy" id="1801796"/>
    <lineage>
        <taxon>Bacteria</taxon>
        <taxon>Candidatus Nomuraibacteriota</taxon>
    </lineage>
</organism>
<dbReference type="InterPro" id="IPR029055">
    <property type="entry name" value="Ntn_hydrolases_N"/>
</dbReference>
<evidence type="ECO:0000256" key="5">
    <source>
        <dbReference type="ARBA" id="ARBA00022755"/>
    </source>
</evidence>
<dbReference type="GO" id="GO:0009113">
    <property type="term" value="P:purine nucleobase biosynthetic process"/>
    <property type="evidence" value="ECO:0007669"/>
    <property type="project" value="UniProtKB-UniRule"/>
</dbReference>
<dbReference type="EC" id="2.4.2.14" evidence="7"/>
<comment type="caution">
    <text evidence="7">Lacks conserved residue(s) required for the propagation of feature annotation.</text>
</comment>
<keyword evidence="7 10" id="KW-0479">Metal-binding</keyword>
<evidence type="ECO:0000313" key="12">
    <source>
        <dbReference type="EMBL" id="OGJ02414.1"/>
    </source>
</evidence>
<dbReference type="GO" id="GO:0004044">
    <property type="term" value="F:amidophosphoribosyltransferase activity"/>
    <property type="evidence" value="ECO:0007669"/>
    <property type="project" value="UniProtKB-UniRule"/>
</dbReference>
<dbReference type="SUPFAM" id="SSF53271">
    <property type="entry name" value="PRTase-like"/>
    <property type="match status" value="1"/>
</dbReference>
<reference evidence="12 13" key="1">
    <citation type="journal article" date="2016" name="Nat. Commun.">
        <title>Thousands of microbial genomes shed light on interconnected biogeochemical processes in an aquifer system.</title>
        <authorList>
            <person name="Anantharaman K."/>
            <person name="Brown C.T."/>
            <person name="Hug L.A."/>
            <person name="Sharon I."/>
            <person name="Castelle C.J."/>
            <person name="Probst A.J."/>
            <person name="Thomas B.C."/>
            <person name="Singh A."/>
            <person name="Wilkins M.J."/>
            <person name="Karaoz U."/>
            <person name="Brodie E.L."/>
            <person name="Williams K.H."/>
            <person name="Hubbard S.S."/>
            <person name="Banfield J.F."/>
        </authorList>
    </citation>
    <scope>NUCLEOTIDE SEQUENCE [LARGE SCALE GENOMIC DNA]</scope>
</reference>
<feature type="binding site" evidence="7 10">
    <location>
        <position position="352"/>
    </location>
    <ligand>
        <name>Mg(2+)</name>
        <dbReference type="ChEBI" id="CHEBI:18420"/>
    </ligand>
</feature>
<dbReference type="PROSITE" id="PS51278">
    <property type="entry name" value="GATASE_TYPE_2"/>
    <property type="match status" value="1"/>
</dbReference>
<feature type="domain" description="Glutamine amidotransferase type-2" evidence="11">
    <location>
        <begin position="8"/>
        <end position="227"/>
    </location>
</feature>
<keyword evidence="7 10" id="KW-0460">Magnesium</keyword>
<comment type="cofactor">
    <cofactor evidence="7 10">
        <name>Mg(2+)</name>
        <dbReference type="ChEBI" id="CHEBI:18420"/>
    </cofactor>
    <text evidence="7 10">Binds 1 Mg(2+) ion per subunit.</text>
</comment>
<dbReference type="InterPro" id="IPR035584">
    <property type="entry name" value="PurF_N"/>
</dbReference>
<dbReference type="EMBL" id="MFVU01000002">
    <property type="protein sequence ID" value="OGJ02414.1"/>
    <property type="molecule type" value="Genomic_DNA"/>
</dbReference>
<dbReference type="Gene3D" id="3.40.50.2020">
    <property type="match status" value="1"/>
</dbReference>
<comment type="function">
    <text evidence="7">Catalyzes the formation of phosphoribosylamine from phosphoribosylpyrophosphate (PRPP) and glutamine.</text>
</comment>
<accession>A0A1F6Y7Q0</accession>
<name>A0A1F6Y7Q0_9BACT</name>
<dbReference type="InterPro" id="IPR005854">
    <property type="entry name" value="PurF"/>
</dbReference>
<dbReference type="GO" id="GO:0000287">
    <property type="term" value="F:magnesium ion binding"/>
    <property type="evidence" value="ECO:0007669"/>
    <property type="project" value="UniProtKB-UniRule"/>
</dbReference>
<evidence type="ECO:0000256" key="9">
    <source>
        <dbReference type="PIRSR" id="PIRSR000485-1"/>
    </source>
</evidence>
<evidence type="ECO:0000256" key="6">
    <source>
        <dbReference type="ARBA" id="ARBA00022962"/>
    </source>
</evidence>
<evidence type="ECO:0000256" key="8">
    <source>
        <dbReference type="PIRNR" id="PIRNR000485"/>
    </source>
</evidence>
<evidence type="ECO:0000256" key="3">
    <source>
        <dbReference type="ARBA" id="ARBA00022676"/>
    </source>
</evidence>
<dbReference type="Pfam" id="PF13522">
    <property type="entry name" value="GATase_6"/>
    <property type="match status" value="1"/>
</dbReference>
<sequence length="465" mass="51339">MNEIGEKCGIVGIYGARLLASRLAFFALFALQHRGQEASGITTNDGKKLHTHKGAGLVSQVYTEKAIKKLTGNIAIGHNRYSTSGGGALEHAQPVVNAHASFALSHNGNLPSIKVLENFLAERKAIKKNRSDSELITDAIDFYIKRGDSVATAVKKVFPLMTGAFSIVMMTKNTLVAVRDEYGMRPLSLGKIEKGFVVASETCALETIGAEFVRDVRPGEMIVINSKGLKSEQLAKPTPRHDIFEYVYFARPDSVLNGKLIYEVRKNCGKELAREWKVQVDVVVPVPDTAMPVALGYGEASGIPIELALVKNRYVHRTFIEPDQKSRRNSVALKLIPLKKVLKGKKIAVIDDSIVRGNTSRKLIKRLFEAGAKEVHFLVSSPPIRFPDFYGIDTPKQKELIASNKTVEQIRKFLGATSLHFLSLDSLIKSIGLPKENLCTSFFTGEYPIDLKERKSEVSYDVPNK</sequence>
<dbReference type="PANTHER" id="PTHR11907">
    <property type="entry name" value="AMIDOPHOSPHORIBOSYLTRANSFERASE"/>
    <property type="match status" value="1"/>
</dbReference>
<dbReference type="AlphaFoldDB" id="A0A1F6Y7Q0"/>
<dbReference type="GO" id="GO:0006189">
    <property type="term" value="P:'de novo' IMP biosynthetic process"/>
    <property type="evidence" value="ECO:0007669"/>
    <property type="project" value="UniProtKB-UniRule"/>
</dbReference>